<keyword evidence="1" id="KW-0472">Membrane</keyword>
<proteinExistence type="predicted"/>
<evidence type="ECO:0000256" key="1">
    <source>
        <dbReference type="SAM" id="Phobius"/>
    </source>
</evidence>
<feature type="transmembrane region" description="Helical" evidence="1">
    <location>
        <begin position="12"/>
        <end position="31"/>
    </location>
</feature>
<feature type="transmembrane region" description="Helical" evidence="1">
    <location>
        <begin position="64"/>
        <end position="83"/>
    </location>
</feature>
<gene>
    <name evidence="2" type="ORF">SAMN02745130_03947</name>
</gene>
<accession>A0A1T4Y5A7</accession>
<keyword evidence="3" id="KW-1185">Reference proteome</keyword>
<keyword evidence="1" id="KW-0812">Transmembrane</keyword>
<dbReference type="AlphaFoldDB" id="A0A1T4Y5A7"/>
<dbReference type="EMBL" id="FUYB01000040">
    <property type="protein sequence ID" value="SKA96997.1"/>
    <property type="molecule type" value="Genomic_DNA"/>
</dbReference>
<dbReference type="Proteomes" id="UP000190460">
    <property type="component" value="Unassembled WGS sequence"/>
</dbReference>
<name>A0A1T4Y5A7_9GAMM</name>
<dbReference type="RefSeq" id="WP_078924351.1">
    <property type="nucleotide sequence ID" value="NZ_FUYB01000040.1"/>
</dbReference>
<dbReference type="STRING" id="92487.SAMN02745130_03947"/>
<reference evidence="2 3" key="1">
    <citation type="submission" date="2017-02" db="EMBL/GenBank/DDBJ databases">
        <authorList>
            <person name="Peterson S.W."/>
        </authorList>
    </citation>
    <scope>NUCLEOTIDE SEQUENCE [LARGE SCALE GENOMIC DNA]</scope>
    <source>
        <strain evidence="2 3">ATCC 49788</strain>
    </source>
</reference>
<sequence length="84" mass="8978">MNTHPLTHYLPLAVKSTALAAFIFAVLKVVLTAQTFGLLAAVAFAGLHLPLCLFSLLFVLWLFAAHQSMGFLALASVLLNAVLI</sequence>
<protein>
    <submittedName>
        <fullName evidence="2">Uncharacterized protein</fullName>
    </submittedName>
</protein>
<evidence type="ECO:0000313" key="2">
    <source>
        <dbReference type="EMBL" id="SKA96997.1"/>
    </source>
</evidence>
<organism evidence="2 3">
    <name type="scientific">Thiothrix eikelboomii</name>
    <dbReference type="NCBI Taxonomy" id="92487"/>
    <lineage>
        <taxon>Bacteria</taxon>
        <taxon>Pseudomonadati</taxon>
        <taxon>Pseudomonadota</taxon>
        <taxon>Gammaproteobacteria</taxon>
        <taxon>Thiotrichales</taxon>
        <taxon>Thiotrichaceae</taxon>
        <taxon>Thiothrix</taxon>
    </lineage>
</organism>
<evidence type="ECO:0000313" key="3">
    <source>
        <dbReference type="Proteomes" id="UP000190460"/>
    </source>
</evidence>
<keyword evidence="1" id="KW-1133">Transmembrane helix</keyword>